<dbReference type="PANTHER" id="PTHR39337">
    <property type="entry name" value="BLR5642 PROTEIN"/>
    <property type="match status" value="1"/>
</dbReference>
<dbReference type="EMBL" id="SNVI01000002">
    <property type="protein sequence ID" value="TFE42179.1"/>
    <property type="molecule type" value="Genomic_DNA"/>
</dbReference>
<dbReference type="InterPro" id="IPR014519">
    <property type="entry name" value="UCP024492"/>
</dbReference>
<proteinExistence type="predicted"/>
<sequence>MSRPFFTIGHSNRPLPEFESLLKEAEIATLIDVRSIPRSRTNPQFNQDTLPDALAPEHIGYVHLAELGGRRGRRKDDAASPNAYWTHPAFRNYADYALSDAFRDGLAQLLALGHRRRCAIMCAEAVWWLCHRRIITDYLLLHGETVLHIMDARHTTVATMTPGAQPQPDGTLIYPAPTTA</sequence>
<evidence type="ECO:0000313" key="1">
    <source>
        <dbReference type="EMBL" id="TFE42179.1"/>
    </source>
</evidence>
<dbReference type="AlphaFoldDB" id="A0A4Y8MXP0"/>
<dbReference type="GeneID" id="97304689"/>
<dbReference type="RefSeq" id="WP_134465446.1">
    <property type="nucleotide sequence ID" value="NZ_JBHMFL010000155.1"/>
</dbReference>
<dbReference type="Pfam" id="PF04343">
    <property type="entry name" value="DUF488"/>
    <property type="match status" value="1"/>
</dbReference>
<protein>
    <submittedName>
        <fullName evidence="1">DUF488 domain-containing protein</fullName>
    </submittedName>
</protein>
<evidence type="ECO:0000313" key="2">
    <source>
        <dbReference type="Proteomes" id="UP000297385"/>
    </source>
</evidence>
<dbReference type="Proteomes" id="UP000297385">
    <property type="component" value="Unassembled WGS sequence"/>
</dbReference>
<name>A0A4Y8MXP0_9BURK</name>
<dbReference type="PANTHER" id="PTHR39337:SF1">
    <property type="entry name" value="BLR5642 PROTEIN"/>
    <property type="match status" value="1"/>
</dbReference>
<gene>
    <name evidence="1" type="ORF">E2553_36885</name>
</gene>
<dbReference type="InterPro" id="IPR007438">
    <property type="entry name" value="DUF488"/>
</dbReference>
<organism evidence="1 2">
    <name type="scientific">Paraburkholderia dipogonis</name>
    <dbReference type="NCBI Taxonomy" id="1211383"/>
    <lineage>
        <taxon>Bacteria</taxon>
        <taxon>Pseudomonadati</taxon>
        <taxon>Pseudomonadota</taxon>
        <taxon>Betaproteobacteria</taxon>
        <taxon>Burkholderiales</taxon>
        <taxon>Burkholderiaceae</taxon>
        <taxon>Paraburkholderia</taxon>
    </lineage>
</organism>
<reference evidence="1 2" key="1">
    <citation type="submission" date="2019-03" db="EMBL/GenBank/DDBJ databases">
        <title>Complete Genome Sequence of Paraburkholderia dipogonis ICMP 19430T, a Nitrogen-fixing Symbiont of the South African Invasive Legume Dipogon lignosus in New Zealand.</title>
        <authorList>
            <person name="De Meyer S.E."/>
        </authorList>
    </citation>
    <scope>NUCLEOTIDE SEQUENCE [LARGE SCALE GENOMIC DNA]</scope>
    <source>
        <strain evidence="1 2">ICMP 19430</strain>
    </source>
</reference>
<dbReference type="PIRSF" id="PIRSF024492">
    <property type="entry name" value="UCP024492"/>
    <property type="match status" value="1"/>
</dbReference>
<comment type="caution">
    <text evidence="1">The sequence shown here is derived from an EMBL/GenBank/DDBJ whole genome shotgun (WGS) entry which is preliminary data.</text>
</comment>
<accession>A0A4Y8MXP0</accession>